<dbReference type="Gene3D" id="2.60.40.10">
    <property type="entry name" value="Immunoglobulins"/>
    <property type="match status" value="3"/>
</dbReference>
<dbReference type="InterPro" id="IPR050713">
    <property type="entry name" value="RTP_Phos/Ushers"/>
</dbReference>
<dbReference type="PROSITE" id="PS50853">
    <property type="entry name" value="FN3"/>
    <property type="match status" value="3"/>
</dbReference>
<dbReference type="SUPFAM" id="SSF49265">
    <property type="entry name" value="Fibronectin type III"/>
    <property type="match status" value="2"/>
</dbReference>
<evidence type="ECO:0000256" key="4">
    <source>
        <dbReference type="SAM" id="SignalP"/>
    </source>
</evidence>
<reference evidence="6 7" key="1">
    <citation type="journal article" date="2019" name="Int. J. Syst. Evol. Microbiol.">
        <title>The Global Catalogue of Microorganisms (GCM) 10K type strain sequencing project: providing services to taxonomists for standard genome sequencing and annotation.</title>
        <authorList>
            <consortium name="The Broad Institute Genomics Platform"/>
            <consortium name="The Broad Institute Genome Sequencing Center for Infectious Disease"/>
            <person name="Wu L."/>
            <person name="Ma J."/>
        </authorList>
    </citation>
    <scope>NUCLEOTIDE SEQUENCE [LARGE SCALE GENOMIC DNA]</scope>
    <source>
        <strain evidence="6 7">JCM 15481</strain>
    </source>
</reference>
<dbReference type="RefSeq" id="WP_344291341.1">
    <property type="nucleotide sequence ID" value="NZ_BAAAPF010000137.1"/>
</dbReference>
<name>A0ABN2YRJ2_9ACTN</name>
<dbReference type="PROSITE" id="PS51257">
    <property type="entry name" value="PROKAR_LIPOPROTEIN"/>
    <property type="match status" value="1"/>
</dbReference>
<dbReference type="Proteomes" id="UP001500443">
    <property type="component" value="Unassembled WGS sequence"/>
</dbReference>
<keyword evidence="1" id="KW-0378">Hydrolase</keyword>
<dbReference type="InterPro" id="IPR013783">
    <property type="entry name" value="Ig-like_fold"/>
</dbReference>
<dbReference type="PANTHER" id="PTHR46957:SF3">
    <property type="entry name" value="CYTOKINE RECEPTOR"/>
    <property type="match status" value="1"/>
</dbReference>
<evidence type="ECO:0000313" key="6">
    <source>
        <dbReference type="EMBL" id="GAA2131413.1"/>
    </source>
</evidence>
<feature type="domain" description="Fibronectin type-III" evidence="5">
    <location>
        <begin position="137"/>
        <end position="224"/>
    </location>
</feature>
<dbReference type="SMART" id="SM00060">
    <property type="entry name" value="FN3"/>
    <property type="match status" value="3"/>
</dbReference>
<evidence type="ECO:0000256" key="3">
    <source>
        <dbReference type="SAM" id="MobiDB-lite"/>
    </source>
</evidence>
<feature type="region of interest" description="Disordered" evidence="3">
    <location>
        <begin position="107"/>
        <end position="149"/>
    </location>
</feature>
<keyword evidence="2" id="KW-0119">Carbohydrate metabolism</keyword>
<keyword evidence="7" id="KW-1185">Reference proteome</keyword>
<feature type="domain" description="Fibronectin type-III" evidence="5">
    <location>
        <begin position="233"/>
        <end position="331"/>
    </location>
</feature>
<dbReference type="InterPro" id="IPR003961">
    <property type="entry name" value="FN3_dom"/>
</dbReference>
<keyword evidence="4" id="KW-0732">Signal</keyword>
<keyword evidence="2" id="KW-0624">Polysaccharide degradation</keyword>
<proteinExistence type="predicted"/>
<feature type="chain" id="PRO_5046220444" evidence="4">
    <location>
        <begin position="32"/>
        <end position="331"/>
    </location>
</feature>
<comment type="caution">
    <text evidence="6">The sequence shown here is derived from an EMBL/GenBank/DDBJ whole genome shotgun (WGS) entry which is preliminary data.</text>
</comment>
<dbReference type="PANTHER" id="PTHR46957">
    <property type="entry name" value="CYTOKINE RECEPTOR"/>
    <property type="match status" value="1"/>
</dbReference>
<accession>A0ABN2YRJ2</accession>
<evidence type="ECO:0000313" key="7">
    <source>
        <dbReference type="Proteomes" id="UP001500443"/>
    </source>
</evidence>
<dbReference type="InterPro" id="IPR036116">
    <property type="entry name" value="FN3_sf"/>
</dbReference>
<feature type="region of interest" description="Disordered" evidence="3">
    <location>
        <begin position="204"/>
        <end position="230"/>
    </location>
</feature>
<sequence>MRPTPTLAALSTAAACLLALTATSCSSDSGAAEPPDTPTVPTGVTVYTSSSTSVHVMWNKAAESEKVRRYEVYRNGTRVQNVPAAKHMIDVTGLKPSSEYTFSVRARDADGRLSGPGRAAPVTTPSAEADDGEPPTRPGGLKARADGPRSATLTWTKAEDNNGVTAYDIYQEGTKIHSAGGTETTASVTTLRPDTRYTFTVKARDAADNSGPESPPATVTTEPEPEGRARAEVPTDLQATARKQAGAWSLDLVWNAPKAGGDITEYEVYVDGKFGSKLVLGESAPKETGRINLPLEKKGTGAGTYAVKVRAKLPDGKWGPFTKEVEVTAGG</sequence>
<dbReference type="EMBL" id="BAAAPF010000137">
    <property type="protein sequence ID" value="GAA2131413.1"/>
    <property type="molecule type" value="Genomic_DNA"/>
</dbReference>
<keyword evidence="1" id="KW-0326">Glycosidase</keyword>
<evidence type="ECO:0000256" key="2">
    <source>
        <dbReference type="ARBA" id="ARBA00023326"/>
    </source>
</evidence>
<gene>
    <name evidence="6" type="ORF">GCM10009802_39610</name>
</gene>
<feature type="signal peptide" evidence="4">
    <location>
        <begin position="1"/>
        <end position="31"/>
    </location>
</feature>
<dbReference type="CDD" id="cd00063">
    <property type="entry name" value="FN3"/>
    <property type="match status" value="2"/>
</dbReference>
<protein>
    <submittedName>
        <fullName evidence="6">Fibronectin type III domain-containing protein</fullName>
    </submittedName>
</protein>
<feature type="domain" description="Fibronectin type-III" evidence="5">
    <location>
        <begin position="40"/>
        <end position="127"/>
    </location>
</feature>
<evidence type="ECO:0000259" key="5">
    <source>
        <dbReference type="PROSITE" id="PS50853"/>
    </source>
</evidence>
<dbReference type="Pfam" id="PF00041">
    <property type="entry name" value="fn3"/>
    <property type="match status" value="2"/>
</dbReference>
<organism evidence="6 7">
    <name type="scientific">Streptomyces synnematoformans</name>
    <dbReference type="NCBI Taxonomy" id="415721"/>
    <lineage>
        <taxon>Bacteria</taxon>
        <taxon>Bacillati</taxon>
        <taxon>Actinomycetota</taxon>
        <taxon>Actinomycetes</taxon>
        <taxon>Kitasatosporales</taxon>
        <taxon>Streptomycetaceae</taxon>
        <taxon>Streptomyces</taxon>
    </lineage>
</organism>
<evidence type="ECO:0000256" key="1">
    <source>
        <dbReference type="ARBA" id="ARBA00023295"/>
    </source>
</evidence>